<dbReference type="InterPro" id="IPR017930">
    <property type="entry name" value="Myb_dom"/>
</dbReference>
<evidence type="ECO:0000259" key="4">
    <source>
        <dbReference type="PROSITE" id="PS51294"/>
    </source>
</evidence>
<feature type="domain" description="HTH myb-type" evidence="4">
    <location>
        <begin position="81"/>
        <end position="136"/>
    </location>
</feature>
<dbReference type="InterPro" id="IPR015395">
    <property type="entry name" value="C-myb_C"/>
</dbReference>
<dbReference type="Pfam" id="PF00249">
    <property type="entry name" value="Myb_DNA-binding"/>
    <property type="match status" value="3"/>
</dbReference>
<gene>
    <name evidence="6 7 8" type="primary">LOC102196346</name>
</gene>
<dbReference type="Gene3D" id="1.10.10.60">
    <property type="entry name" value="Homeodomain-like"/>
    <property type="match status" value="3"/>
</dbReference>
<name>A0A9Y3SAM2_9CICH</name>
<dbReference type="RefSeq" id="XP_005754286.1">
    <property type="nucleotide sequence ID" value="XM_005754229.2"/>
</dbReference>
<evidence type="ECO:0000256" key="2">
    <source>
        <dbReference type="ARBA" id="ARBA00023125"/>
    </source>
</evidence>
<dbReference type="PROSITE" id="PS50090">
    <property type="entry name" value="MYB_LIKE"/>
    <property type="match status" value="3"/>
</dbReference>
<dbReference type="PANTHER" id="PTHR45614">
    <property type="entry name" value="MYB PROTEIN-RELATED"/>
    <property type="match status" value="1"/>
</dbReference>
<evidence type="ECO:0000313" key="5">
    <source>
        <dbReference type="Proteomes" id="UP000695023"/>
    </source>
</evidence>
<dbReference type="GO" id="GO:0000981">
    <property type="term" value="F:DNA-binding transcription factor activity, RNA polymerase II-specific"/>
    <property type="evidence" value="ECO:0007669"/>
    <property type="project" value="TreeGrafter"/>
</dbReference>
<protein>
    <submittedName>
        <fullName evidence="6 7">Myb-related protein B-like isoform X1</fullName>
    </submittedName>
</protein>
<keyword evidence="5" id="KW-1185">Reference proteome</keyword>
<dbReference type="GO" id="GO:0005634">
    <property type="term" value="C:nucleus"/>
    <property type="evidence" value="ECO:0007669"/>
    <property type="project" value="UniProtKB-ARBA"/>
</dbReference>
<dbReference type="PANTHER" id="PTHR45614:SF30">
    <property type="entry name" value="MYB-RELATED PROTEIN B"/>
    <property type="match status" value="1"/>
</dbReference>
<evidence type="ECO:0000259" key="3">
    <source>
        <dbReference type="PROSITE" id="PS50090"/>
    </source>
</evidence>
<feature type="domain" description="HTH myb-type" evidence="4">
    <location>
        <begin position="137"/>
        <end position="187"/>
    </location>
</feature>
<feature type="domain" description="Myb-like" evidence="3">
    <location>
        <begin position="28"/>
        <end position="80"/>
    </location>
</feature>
<evidence type="ECO:0000313" key="7">
    <source>
        <dbReference type="RefSeq" id="XP_005754287.1"/>
    </source>
</evidence>
<dbReference type="Proteomes" id="UP000695023">
    <property type="component" value="Unplaced"/>
</dbReference>
<dbReference type="RefSeq" id="XP_005754288.1">
    <property type="nucleotide sequence ID" value="XM_005754231.1"/>
</dbReference>
<dbReference type="CDD" id="cd00167">
    <property type="entry name" value="SANT"/>
    <property type="match status" value="3"/>
</dbReference>
<organism evidence="5 8">
    <name type="scientific">Pundamilia nyererei</name>
    <dbReference type="NCBI Taxonomy" id="303518"/>
    <lineage>
        <taxon>Eukaryota</taxon>
        <taxon>Metazoa</taxon>
        <taxon>Chordata</taxon>
        <taxon>Craniata</taxon>
        <taxon>Vertebrata</taxon>
        <taxon>Euteleostomi</taxon>
        <taxon>Actinopterygii</taxon>
        <taxon>Neopterygii</taxon>
        <taxon>Teleostei</taxon>
        <taxon>Neoteleostei</taxon>
        <taxon>Acanthomorphata</taxon>
        <taxon>Ovalentaria</taxon>
        <taxon>Cichlomorphae</taxon>
        <taxon>Cichliformes</taxon>
        <taxon>Cichlidae</taxon>
        <taxon>African cichlids</taxon>
        <taxon>Pseudocrenilabrinae</taxon>
        <taxon>Haplochromini</taxon>
        <taxon>Pundamilia</taxon>
    </lineage>
</organism>
<dbReference type="InterPro" id="IPR001005">
    <property type="entry name" value="SANT/Myb"/>
</dbReference>
<evidence type="ECO:0000256" key="1">
    <source>
        <dbReference type="ARBA" id="ARBA00022737"/>
    </source>
</evidence>
<accession>A0A9Y3SAM2</accession>
<sequence length="551" mass="60679">MSSRSSRCCMKGRSSCWARNGPGGRFSRAALQKPTWTKDEDEKLQRLVNDLGANCWSSVSLHFRGQRSPVECQRRWHQIKNPDLVKGPWTKEEDHRVRELVQKYGVKRWSLVAKHLHTRNGKQCRERWHNHLNPTVKKSSWTLDEDRVICQAHRLLGNRWADISKLLPGRTDNSIKNHWNSTLKRKVEKEGYLQVLRLHSSYVASTSAPASKSCGLPCSIPAKADSLSTSKDESSCASCSQSVCMRHGSSAPLCSSSPRSLSTSRPVASVDLMESLETWSHDSKEVTSSLKQPPALLPVCPHRNDGHLSAMGLKESSVAGMKEQELDGEDDCSSPSWSRSSQMGALNFSPSEFFSLCAADKLKLQCPPLTSTPVCALQHPVHQEEACPQCSSSTQTPPEIREKVRVSLTSAPQTPTPLKISASPGEVSVSSSLTMTLMWEDRSVDPDSQQSGSSSEIQGESLLTSILDVQVDPTSAQQQQVQAECGFSLDSPLSKSGLDVWWSQVGYLDSPECPTHPFELVILKLQSVLSLSRPSNHECFSISAASSACDV</sequence>
<dbReference type="SMART" id="SM00717">
    <property type="entry name" value="SANT"/>
    <property type="match status" value="3"/>
</dbReference>
<dbReference type="InterPro" id="IPR009057">
    <property type="entry name" value="Homeodomain-like_sf"/>
</dbReference>
<dbReference type="PROSITE" id="PS51294">
    <property type="entry name" value="HTH_MYB"/>
    <property type="match status" value="3"/>
</dbReference>
<dbReference type="GeneID" id="102196346"/>
<evidence type="ECO:0000313" key="8">
    <source>
        <dbReference type="RefSeq" id="XP_005754288.1"/>
    </source>
</evidence>
<dbReference type="Pfam" id="PF09316">
    <property type="entry name" value="Cmyb_C"/>
    <property type="match status" value="1"/>
</dbReference>
<dbReference type="GO" id="GO:0000978">
    <property type="term" value="F:RNA polymerase II cis-regulatory region sequence-specific DNA binding"/>
    <property type="evidence" value="ECO:0007669"/>
    <property type="project" value="TreeGrafter"/>
</dbReference>
<dbReference type="AlphaFoldDB" id="A0A9Y3SAM2"/>
<evidence type="ECO:0000313" key="6">
    <source>
        <dbReference type="RefSeq" id="XP_005754286.1"/>
    </source>
</evidence>
<proteinExistence type="predicted"/>
<reference evidence="6 7" key="1">
    <citation type="submission" date="2025-04" db="UniProtKB">
        <authorList>
            <consortium name="RefSeq"/>
        </authorList>
    </citation>
    <scope>IDENTIFICATION</scope>
</reference>
<dbReference type="InterPro" id="IPR050560">
    <property type="entry name" value="MYB_TF"/>
</dbReference>
<dbReference type="FunFam" id="1.10.10.60:FF:000010">
    <property type="entry name" value="Transcriptional activator Myb isoform A"/>
    <property type="match status" value="1"/>
</dbReference>
<keyword evidence="2" id="KW-0238">DNA-binding</keyword>
<feature type="domain" description="HTH myb-type" evidence="4">
    <location>
        <begin position="28"/>
        <end position="77"/>
    </location>
</feature>
<keyword evidence="1" id="KW-0677">Repeat</keyword>
<dbReference type="SUPFAM" id="SSF46689">
    <property type="entry name" value="Homeodomain-like"/>
    <property type="match status" value="2"/>
</dbReference>
<feature type="domain" description="Myb-like" evidence="3">
    <location>
        <begin position="133"/>
        <end position="183"/>
    </location>
</feature>
<dbReference type="RefSeq" id="XP_005754287.1">
    <property type="nucleotide sequence ID" value="XM_005754230.2"/>
</dbReference>
<feature type="domain" description="Myb-like" evidence="3">
    <location>
        <begin position="81"/>
        <end position="132"/>
    </location>
</feature>